<keyword evidence="4" id="KW-1185">Reference proteome</keyword>
<dbReference type="EMBL" id="CP001737">
    <property type="protein sequence ID" value="ACV79349.1"/>
    <property type="molecule type" value="Genomic_DNA"/>
</dbReference>
<dbReference type="CDD" id="cd06223">
    <property type="entry name" value="PRTases_typeI"/>
    <property type="match status" value="1"/>
</dbReference>
<dbReference type="Gene3D" id="3.40.50.2020">
    <property type="match status" value="1"/>
</dbReference>
<evidence type="ECO:0000313" key="4">
    <source>
        <dbReference type="Proteomes" id="UP000002218"/>
    </source>
</evidence>
<accession>C8XAU6</accession>
<protein>
    <recommendedName>
        <fullName evidence="5">Phosphoribosyltransferase</fullName>
    </recommendedName>
</protein>
<dbReference type="STRING" id="479431.Namu_3012"/>
<evidence type="ECO:0000259" key="2">
    <source>
        <dbReference type="Pfam" id="PF15609"/>
    </source>
</evidence>
<dbReference type="AlphaFoldDB" id="C8XAU6"/>
<proteinExistence type="predicted"/>
<dbReference type="InterPro" id="IPR022537">
    <property type="entry name" value="TRSP_dom"/>
</dbReference>
<organism evidence="3 4">
    <name type="scientific">Nakamurella multipartita (strain ATCC 700099 / DSM 44233 / CIP 104796 / JCM 9543 / NBRC 105858 / Y-104)</name>
    <name type="common">Microsphaera multipartita</name>
    <dbReference type="NCBI Taxonomy" id="479431"/>
    <lineage>
        <taxon>Bacteria</taxon>
        <taxon>Bacillati</taxon>
        <taxon>Actinomycetota</taxon>
        <taxon>Actinomycetes</taxon>
        <taxon>Nakamurellales</taxon>
        <taxon>Nakamurellaceae</taxon>
        <taxon>Nakamurella</taxon>
    </lineage>
</organism>
<dbReference type="KEGG" id="nml:Namu_3012"/>
<dbReference type="RefSeq" id="WP_015748222.1">
    <property type="nucleotide sequence ID" value="NC_013235.1"/>
</dbReference>
<feature type="domain" description="TRSP" evidence="1">
    <location>
        <begin position="295"/>
        <end position="426"/>
    </location>
</feature>
<dbReference type="InterPro" id="IPR029057">
    <property type="entry name" value="PRTase-like"/>
</dbReference>
<sequence length="454" mass="47239">MTAVADGSWVGRRYGIEVADRCSPVGLAMVDLTRIALRRNPKRAQLLVSTVLGKHLPVDPRVVDGAGRLLGALVARALADDGSPVPADWRDAARASVRGGDPDRLMALVAAERRAPAPDVLTVGFAETATSLGHLVADQLGSGYLHSTRRPDGPVPVAADFVESHSHATDHLLRPGPAVSLAGAGPVVLVDDELSTGRTALNVIESLHATHPRDRYVLAGLVDARSPESDAVRRSVAARLGCRIDVVALVGGAVGVPDGTVDRVAADLAGLDPAAPAGSGDVRTVQLPWPSEVPQGGRHGFADADRPAFDAAILAAAGPLAVACGDARRVLVVGTEELMYLPLRLALALRGPGRATAFQSTTRSPVHAIDEPGYPIRRRIDFRARVHPATDELAVRHVYNVRWPDPIDSVGPEEADLVVVVDDGHAVDGPDGVAQAVAAATGAPVVLARLAVAR</sequence>
<dbReference type="Pfam" id="PF15609">
    <property type="entry name" value="PRTase_2"/>
    <property type="match status" value="1"/>
</dbReference>
<dbReference type="InterPro" id="IPR041688">
    <property type="entry name" value="PRTase_2"/>
</dbReference>
<dbReference type="Pfam" id="PF12500">
    <property type="entry name" value="TRSP"/>
    <property type="match status" value="1"/>
</dbReference>
<name>C8XAU6_NAKMY</name>
<dbReference type="HOGENOM" id="CLU_048544_1_0_11"/>
<evidence type="ECO:0000259" key="1">
    <source>
        <dbReference type="Pfam" id="PF12500"/>
    </source>
</evidence>
<gene>
    <name evidence="3" type="ordered locus">Namu_3012</name>
</gene>
<dbReference type="Proteomes" id="UP000002218">
    <property type="component" value="Chromosome"/>
</dbReference>
<evidence type="ECO:0008006" key="5">
    <source>
        <dbReference type="Google" id="ProtNLM"/>
    </source>
</evidence>
<dbReference type="SUPFAM" id="SSF53271">
    <property type="entry name" value="PRTase-like"/>
    <property type="match status" value="1"/>
</dbReference>
<feature type="domain" description="Orotate phosphoribosyltransferase-like" evidence="2">
    <location>
        <begin position="32"/>
        <end position="252"/>
    </location>
</feature>
<evidence type="ECO:0000313" key="3">
    <source>
        <dbReference type="EMBL" id="ACV79349.1"/>
    </source>
</evidence>
<reference evidence="3 4" key="2">
    <citation type="journal article" date="2010" name="Stand. Genomic Sci.">
        <title>Complete genome sequence of Nakamurella multipartita type strain (Y-104).</title>
        <authorList>
            <person name="Tice H."/>
            <person name="Mayilraj S."/>
            <person name="Sims D."/>
            <person name="Lapidus A."/>
            <person name="Nolan M."/>
            <person name="Lucas S."/>
            <person name="Glavina Del Rio T."/>
            <person name="Copeland A."/>
            <person name="Cheng J.F."/>
            <person name="Meincke L."/>
            <person name="Bruce D."/>
            <person name="Goodwin L."/>
            <person name="Pitluck S."/>
            <person name="Ivanova N."/>
            <person name="Mavromatis K."/>
            <person name="Ovchinnikova G."/>
            <person name="Pati A."/>
            <person name="Chen A."/>
            <person name="Palaniappan K."/>
            <person name="Land M."/>
            <person name="Hauser L."/>
            <person name="Chang Y.J."/>
            <person name="Jeffries C.D."/>
            <person name="Detter J.C."/>
            <person name="Brettin T."/>
            <person name="Rohde M."/>
            <person name="Goker M."/>
            <person name="Bristow J."/>
            <person name="Eisen J.A."/>
            <person name="Markowitz V."/>
            <person name="Hugenholtz P."/>
            <person name="Kyrpides N.C."/>
            <person name="Klenk H.P."/>
            <person name="Chen F."/>
        </authorList>
    </citation>
    <scope>NUCLEOTIDE SEQUENCE [LARGE SCALE GENOMIC DNA]</scope>
    <source>
        <strain evidence="4">ATCC 700099 / DSM 44233 / CIP 104796 / JCM 9543 / NBRC 105858 / Y-104</strain>
    </source>
</reference>
<dbReference type="InterPro" id="IPR000836">
    <property type="entry name" value="PRTase_dom"/>
</dbReference>
<dbReference type="eggNOG" id="COG0503">
    <property type="taxonomic scope" value="Bacteria"/>
</dbReference>
<dbReference type="InParanoid" id="C8XAU6"/>
<reference evidence="4" key="1">
    <citation type="submission" date="2009-09" db="EMBL/GenBank/DDBJ databases">
        <title>The complete genome of Nakamurella multipartita DSM 44233.</title>
        <authorList>
            <consortium name="US DOE Joint Genome Institute (JGI-PGF)"/>
            <person name="Lucas S."/>
            <person name="Copeland A."/>
            <person name="Lapidus A."/>
            <person name="Glavina del Rio T."/>
            <person name="Dalin E."/>
            <person name="Tice H."/>
            <person name="Bruce D."/>
            <person name="Goodwin L."/>
            <person name="Pitluck S."/>
            <person name="Kyrpides N."/>
            <person name="Mavromatis K."/>
            <person name="Ivanova N."/>
            <person name="Ovchinnikova G."/>
            <person name="Sims D."/>
            <person name="Meincke L."/>
            <person name="Brettin T."/>
            <person name="Detter J.C."/>
            <person name="Han C."/>
            <person name="Larimer F."/>
            <person name="Land M."/>
            <person name="Hauser L."/>
            <person name="Markowitz V."/>
            <person name="Cheng J.-F."/>
            <person name="Hugenholtz P."/>
            <person name="Woyke T."/>
            <person name="Wu D."/>
            <person name="Klenk H.-P."/>
            <person name="Eisen J.A."/>
        </authorList>
    </citation>
    <scope>NUCLEOTIDE SEQUENCE [LARGE SCALE GENOMIC DNA]</scope>
    <source>
        <strain evidence="4">ATCC 700099 / DSM 44233 / CIP 104796 / JCM 9543 / NBRC 105858 / Y-104</strain>
    </source>
</reference>